<evidence type="ECO:0000313" key="3">
    <source>
        <dbReference type="Proteomes" id="UP000738359"/>
    </source>
</evidence>
<keyword evidence="1" id="KW-0812">Transmembrane</keyword>
<keyword evidence="1" id="KW-1133">Transmembrane helix</keyword>
<dbReference type="EMBL" id="JAAAHY010000896">
    <property type="protein sequence ID" value="KAF9955588.1"/>
    <property type="molecule type" value="Genomic_DNA"/>
</dbReference>
<keyword evidence="1" id="KW-0472">Membrane</keyword>
<feature type="transmembrane region" description="Helical" evidence="1">
    <location>
        <begin position="25"/>
        <end position="43"/>
    </location>
</feature>
<keyword evidence="3" id="KW-1185">Reference proteome</keyword>
<accession>A0A9P6LZW9</accession>
<reference evidence="2" key="1">
    <citation type="journal article" date="2020" name="Fungal Divers.">
        <title>Resolving the Mortierellaceae phylogeny through synthesis of multi-gene phylogenetics and phylogenomics.</title>
        <authorList>
            <person name="Vandepol N."/>
            <person name="Liber J."/>
            <person name="Desiro A."/>
            <person name="Na H."/>
            <person name="Kennedy M."/>
            <person name="Barry K."/>
            <person name="Grigoriev I.V."/>
            <person name="Miller A.N."/>
            <person name="O'Donnell K."/>
            <person name="Stajich J.E."/>
            <person name="Bonito G."/>
        </authorList>
    </citation>
    <scope>NUCLEOTIDE SEQUENCE</scope>
    <source>
        <strain evidence="2">CK1249</strain>
    </source>
</reference>
<comment type="caution">
    <text evidence="2">The sequence shown here is derived from an EMBL/GenBank/DDBJ whole genome shotgun (WGS) entry which is preliminary data.</text>
</comment>
<dbReference type="OrthoDB" id="6612291at2759"/>
<dbReference type="AlphaFoldDB" id="A0A9P6LZW9"/>
<dbReference type="Proteomes" id="UP000738359">
    <property type="component" value="Unassembled WGS sequence"/>
</dbReference>
<organism evidence="2 3">
    <name type="scientific">Mortierella alpina</name>
    <name type="common">Oleaginous fungus</name>
    <name type="synonym">Mortierella renispora</name>
    <dbReference type="NCBI Taxonomy" id="64518"/>
    <lineage>
        <taxon>Eukaryota</taxon>
        <taxon>Fungi</taxon>
        <taxon>Fungi incertae sedis</taxon>
        <taxon>Mucoromycota</taxon>
        <taxon>Mortierellomycotina</taxon>
        <taxon>Mortierellomycetes</taxon>
        <taxon>Mortierellales</taxon>
        <taxon>Mortierellaceae</taxon>
        <taxon>Mortierella</taxon>
    </lineage>
</organism>
<gene>
    <name evidence="2" type="ORF">BGZ70_010179</name>
</gene>
<evidence type="ECO:0000313" key="2">
    <source>
        <dbReference type="EMBL" id="KAF9955588.1"/>
    </source>
</evidence>
<protein>
    <recommendedName>
        <fullName evidence="4">Major facilitator superfamily (MFS) profile domain-containing protein</fullName>
    </recommendedName>
</protein>
<name>A0A9P6LZW9_MORAP</name>
<evidence type="ECO:0008006" key="4">
    <source>
        <dbReference type="Google" id="ProtNLM"/>
    </source>
</evidence>
<proteinExistence type="predicted"/>
<evidence type="ECO:0000256" key="1">
    <source>
        <dbReference type="SAM" id="Phobius"/>
    </source>
</evidence>
<feature type="non-terminal residue" evidence="2">
    <location>
        <position position="67"/>
    </location>
</feature>
<sequence>MSKQDAEPGVVSTENLDRVEAPVTWRTYAMCVFASFGGIFFGYDSGYIGGVQSMDFFIHMISGPEAD</sequence>